<dbReference type="Gene3D" id="1.10.10.750">
    <property type="entry name" value="Ypt/Rab-GAP domain of gyp1p, domain 1"/>
    <property type="match status" value="1"/>
</dbReference>
<gene>
    <name evidence="14" type="ORF">MAR_008367</name>
</gene>
<reference evidence="14" key="1">
    <citation type="submission" date="2022-11" db="EMBL/GenBank/DDBJ databases">
        <title>Centuries of genome instability and evolution in soft-shell clam transmissible cancer (bioRxiv).</title>
        <authorList>
            <person name="Hart S.F.M."/>
            <person name="Yonemitsu M.A."/>
            <person name="Giersch R.M."/>
            <person name="Beal B.F."/>
            <person name="Arriagada G."/>
            <person name="Davis B.W."/>
            <person name="Ostrander E.A."/>
            <person name="Goff S.P."/>
            <person name="Metzger M.J."/>
        </authorList>
    </citation>
    <scope>NUCLEOTIDE SEQUENCE</scope>
    <source>
        <strain evidence="14">MELC-2E11</strain>
        <tissue evidence="14">Siphon/mantle</tissue>
    </source>
</reference>
<evidence type="ECO:0000313" key="14">
    <source>
        <dbReference type="EMBL" id="WAR01809.1"/>
    </source>
</evidence>
<dbReference type="Proteomes" id="UP001164746">
    <property type="component" value="Chromosome 4"/>
</dbReference>
<sequence>MAATLNNTNNIETNNGLAVLSWNVRGHNTLIVGDFNLKHICWNPAGDFRYDGEADDLLTFINDNNINFLNDGQITRVSEKQNEADSAIDLSLISSHLHSSTLNLTITYSRKRVCDKAQPGQNGTMSDERNFRSYYYEKVGFRAIEEKKSIELLLKDKPIDVEKLRQYCLRFPVSARYRHYLWKVILGVIPASQDSQEFVMKDRRKQYDYLKHALEIMRRVDDNTPSSTLFLKMFLIEEGLLSFQDTGLVQRHQSYVSLAESISQMVEDPFDAYWITKRFHKMFKNTYQDVVPALLVSHLTTCDLWDILPIKQWFSSCFASVLPEIPFERVMDKLIGGSVMILVYVAVALLLTLKRPLLTMHSRTDVLKYLTQVPEDSGDILVNTAIDMWEKHGHHLIKSDSPGPNSRLPS</sequence>
<proteinExistence type="predicted"/>
<accession>A0ABY7DXR2</accession>
<dbReference type="Gene3D" id="1.10.472.80">
    <property type="entry name" value="Ypt/Rab-GAP domain of gyp1p, domain 3"/>
    <property type="match status" value="1"/>
</dbReference>
<keyword evidence="7 11" id="KW-0472">Membrane</keyword>
<evidence type="ECO:0000256" key="7">
    <source>
        <dbReference type="ARBA" id="ARBA00023136"/>
    </source>
</evidence>
<dbReference type="InterPro" id="IPR036691">
    <property type="entry name" value="Endo/exonu/phosph_ase_sf"/>
</dbReference>
<evidence type="ECO:0000256" key="8">
    <source>
        <dbReference type="ARBA" id="ARBA00023228"/>
    </source>
</evidence>
<dbReference type="PANTHER" id="PTHR13530">
    <property type="entry name" value="TBC1 DOMAIN FAMILY MEMBER 7"/>
    <property type="match status" value="1"/>
</dbReference>
<dbReference type="SUPFAM" id="SSF47923">
    <property type="entry name" value="Ypt/Rab-GAP domain of gyp1p"/>
    <property type="match status" value="2"/>
</dbReference>
<evidence type="ECO:0000256" key="1">
    <source>
        <dbReference type="ARBA" id="ARBA00004514"/>
    </source>
</evidence>
<dbReference type="Gene3D" id="3.60.10.10">
    <property type="entry name" value="Endonuclease/exonuclease/phosphatase"/>
    <property type="match status" value="1"/>
</dbReference>
<feature type="domain" description="Rab-GAP TBC" evidence="13">
    <location>
        <begin position="276"/>
        <end position="371"/>
    </location>
</feature>
<evidence type="ECO:0000256" key="10">
    <source>
        <dbReference type="ARBA" id="ARBA00046045"/>
    </source>
</evidence>
<keyword evidence="9" id="KW-0968">Cytoplasmic vesicle</keyword>
<organism evidence="14 15">
    <name type="scientific">Mya arenaria</name>
    <name type="common">Soft-shell clam</name>
    <dbReference type="NCBI Taxonomy" id="6604"/>
    <lineage>
        <taxon>Eukaryota</taxon>
        <taxon>Metazoa</taxon>
        <taxon>Spiralia</taxon>
        <taxon>Lophotrochozoa</taxon>
        <taxon>Mollusca</taxon>
        <taxon>Bivalvia</taxon>
        <taxon>Autobranchia</taxon>
        <taxon>Heteroconchia</taxon>
        <taxon>Euheterodonta</taxon>
        <taxon>Imparidentia</taxon>
        <taxon>Neoheterodontei</taxon>
        <taxon>Myida</taxon>
        <taxon>Myoidea</taxon>
        <taxon>Myidae</taxon>
        <taxon>Mya</taxon>
    </lineage>
</organism>
<feature type="transmembrane region" description="Helical" evidence="11">
    <location>
        <begin position="334"/>
        <end position="353"/>
    </location>
</feature>
<evidence type="ECO:0000313" key="15">
    <source>
        <dbReference type="Proteomes" id="UP001164746"/>
    </source>
</evidence>
<dbReference type="Gene3D" id="1.10.8.680">
    <property type="entry name" value="Ypt/Rab-GAP domain of gyp1p, domain 2"/>
    <property type="match status" value="1"/>
</dbReference>
<evidence type="ECO:0000256" key="6">
    <source>
        <dbReference type="ARBA" id="ARBA00022490"/>
    </source>
</evidence>
<dbReference type="InterPro" id="IPR000195">
    <property type="entry name" value="Rab-GAP-TBC_dom"/>
</dbReference>
<keyword evidence="11" id="KW-1133">Transmembrane helix</keyword>
<protein>
    <recommendedName>
        <fullName evidence="4">TBC1 domain family member 7</fullName>
    </recommendedName>
</protein>
<evidence type="ECO:0000256" key="5">
    <source>
        <dbReference type="ARBA" id="ARBA00022468"/>
    </source>
</evidence>
<keyword evidence="5" id="KW-0343">GTPase activation</keyword>
<dbReference type="Pfam" id="PF23436">
    <property type="entry name" value="RabGap-TBC_2"/>
    <property type="match status" value="1"/>
</dbReference>
<name>A0ABY7DXR2_MYAAR</name>
<keyword evidence="6" id="KW-0963">Cytoplasm</keyword>
<comment type="subcellular location">
    <subcellularLocation>
        <location evidence="1">Cytoplasm</location>
        <location evidence="1">Cytosol</location>
    </subcellularLocation>
    <subcellularLocation>
        <location evidence="2">Cytoplasmic vesicle</location>
    </subcellularLocation>
    <subcellularLocation>
        <location evidence="3">Lysosome membrane</location>
    </subcellularLocation>
</comment>
<comment type="function">
    <text evidence="10">Non-catalytic component of the TSC-TBC complex, a multiprotein complex that acts as a negative regulator of the canonical mTORC1 complex, an evolutionarily conserved central nutrient sensor that stimulates anabolic reactions and macromolecule biosynthesis to promote cellular biomass generation and growth. The TSC-TBC complex acts as a GTPase-activating protein (GAP) for the small GTPase RHEB, a direct activator of the protein kinase activity of mTORC1. In absence of nutrients, the TSC-TBC complex inhibits mTORC1, thereby preventing phosphorylation of ribosomal protein S6 kinase (RPS6KB1 and RPS6KB2) and EIF4EBP1 (4E-BP1) by the mTORC1 signaling. The TSC-TBC complex is inactivated in response to nutrients, relieving inhibition of mTORC1.</text>
</comment>
<dbReference type="Pfam" id="PF14529">
    <property type="entry name" value="Exo_endo_phos_2"/>
    <property type="match status" value="1"/>
</dbReference>
<keyword evidence="11" id="KW-0812">Transmembrane</keyword>
<keyword evidence="8" id="KW-0458">Lysosome</keyword>
<evidence type="ECO:0000256" key="3">
    <source>
        <dbReference type="ARBA" id="ARBA00004656"/>
    </source>
</evidence>
<dbReference type="PANTHER" id="PTHR13530:SF3">
    <property type="entry name" value="TBC1 DOMAIN FAMILY MEMBER 7"/>
    <property type="match status" value="1"/>
</dbReference>
<dbReference type="InterPro" id="IPR035969">
    <property type="entry name" value="Rab-GAP_TBC_sf"/>
</dbReference>
<dbReference type="EMBL" id="CP111015">
    <property type="protein sequence ID" value="WAR01809.1"/>
    <property type="molecule type" value="Genomic_DNA"/>
</dbReference>
<evidence type="ECO:0000259" key="13">
    <source>
        <dbReference type="Pfam" id="PF23436"/>
    </source>
</evidence>
<feature type="domain" description="Endonuclease/exonuclease/phosphatase" evidence="12">
    <location>
        <begin position="27"/>
        <end position="105"/>
    </location>
</feature>
<evidence type="ECO:0000256" key="4">
    <source>
        <dbReference type="ARBA" id="ARBA00015455"/>
    </source>
</evidence>
<dbReference type="InterPro" id="IPR005135">
    <property type="entry name" value="Endo/exonuclease/phosphatase"/>
</dbReference>
<evidence type="ECO:0000256" key="9">
    <source>
        <dbReference type="ARBA" id="ARBA00023329"/>
    </source>
</evidence>
<dbReference type="SUPFAM" id="SSF56219">
    <property type="entry name" value="DNase I-like"/>
    <property type="match status" value="1"/>
</dbReference>
<dbReference type="InterPro" id="IPR039842">
    <property type="entry name" value="TBC1D7"/>
</dbReference>
<dbReference type="InterPro" id="IPR043039">
    <property type="entry name" value="TBC1D7_dom2"/>
</dbReference>
<evidence type="ECO:0000256" key="2">
    <source>
        <dbReference type="ARBA" id="ARBA00004541"/>
    </source>
</evidence>
<keyword evidence="15" id="KW-1185">Reference proteome</keyword>
<evidence type="ECO:0000256" key="11">
    <source>
        <dbReference type="SAM" id="Phobius"/>
    </source>
</evidence>
<evidence type="ECO:0000259" key="12">
    <source>
        <dbReference type="Pfam" id="PF14529"/>
    </source>
</evidence>